<dbReference type="AlphaFoldDB" id="A0A1H3ZXK0"/>
<dbReference type="SUPFAM" id="SSF49785">
    <property type="entry name" value="Galactose-binding domain-like"/>
    <property type="match status" value="2"/>
</dbReference>
<dbReference type="OrthoDB" id="9801077at2"/>
<evidence type="ECO:0000313" key="6">
    <source>
        <dbReference type="Proteomes" id="UP000182257"/>
    </source>
</evidence>
<feature type="domain" description="F5/8 type C" evidence="4">
    <location>
        <begin position="276"/>
        <end position="379"/>
    </location>
</feature>
<dbReference type="Pfam" id="PF22666">
    <property type="entry name" value="Glyco_hydro_2_N2"/>
    <property type="match status" value="1"/>
</dbReference>
<dbReference type="InterPro" id="IPR013783">
    <property type="entry name" value="Ig-like_fold"/>
</dbReference>
<organism evidence="5 6">
    <name type="scientific">Xylanibacter ruminicola</name>
    <name type="common">Prevotella ruminicola</name>
    <dbReference type="NCBI Taxonomy" id="839"/>
    <lineage>
        <taxon>Bacteria</taxon>
        <taxon>Pseudomonadati</taxon>
        <taxon>Bacteroidota</taxon>
        <taxon>Bacteroidia</taxon>
        <taxon>Bacteroidales</taxon>
        <taxon>Prevotellaceae</taxon>
        <taxon>Xylanibacter</taxon>
    </lineage>
</organism>
<dbReference type="InterPro" id="IPR054593">
    <property type="entry name" value="Beta-mannosidase-like_N2"/>
</dbReference>
<evidence type="ECO:0000313" key="5">
    <source>
        <dbReference type="EMBL" id="SEA28483.1"/>
    </source>
</evidence>
<evidence type="ECO:0000256" key="2">
    <source>
        <dbReference type="ARBA" id="ARBA00022801"/>
    </source>
</evidence>
<dbReference type="PANTHER" id="PTHR43536:SF1">
    <property type="entry name" value="MANNOSYLGLYCOPROTEIN ENDO-BETA-MANNOSIDASE"/>
    <property type="match status" value="1"/>
</dbReference>
<name>A0A1H3ZXK0_XYLRU</name>
<dbReference type="InterPro" id="IPR017853">
    <property type="entry name" value="GH"/>
</dbReference>
<sequence length="1204" mass="135246">MVFDFFVFLCAKIRNYDNMKYLTAIFSCIGMCAVAAPQPTDYTRGIGQYPGAKSEYYAPTLSWVENGQTLTNVARHRAAWASSAIDYNLTAHLVTDGICDTAEPIMLKVSTQDGVLPRKEAEWAIDGGAYSKNILMGEKTWLQYDYSGAMKVKTAGVRVVGMMAYNDQLATEGYSIRCEASENGKDWQVVGELKGDKLPGKPLYYKLHSDPNKQTEESLLPARQLDELIKFKTPVNTQHLRVVMDMIGAAHWDVYELQFQNAIGEYVELLPSQQFSSLWMSDGGGEQWIYIDLGKSLPIEQINLDWLYAPKKGIIQISDDAKTWKKVASLNGQSSMVRSSSAGLQGKNVQCTARYVRLLLQEPGEAGCYALRELEVLSKQKQVYTPHAVAGMKNGRYELSGGMWQLQRASEVDARGEQIASADYDSRSWIAATVPGTVLASFMNIGAVPDPNYADDINQISESYFRSNFWYRQEFNVERIDGEQQWLNFDGINWKANVYLNGQRLGRIEGAFMRGKFNVTGLLRPGKNYLAVEVECNKYFGAVKEKDRNTTQLNGGLLGADNPTFHATIGWDWITSVRGREVGIWNEVYLTSTGNVTVSDPYVKTKLAADGKTASVKPAVFVRNNDNKPVTGTLKGWIGDVKFEKKMTLPANTEQEVSFCPHCNKQLTSSDFKLWWPNGYGEPNLYEAGFTFTPDNGVASTINYQAGIREMKYEGLKDSLIMYINGRRFIPLGGNWGFDEHNLLYRSREYDIAVGYHKEMNCTMIRNWVGQIGDEAFYEACDKHGIMVWQDFWLANPADGPDPHDDVLFLSNAQDYLRRIRSHASIGIWVGRNEGFPPEAIDRKLREYVHTLSPGLEFISSSADDGVSGHGPYWALPMKEYFSRQSGKIHTERGMPNVMNIESLKRTLSPDSLWPQSVQWGMHDYTLLGAQRAREFNGLVEEGLGKANSAEEFTRWAQLINYNGYRGMYESTSKSRAGLLIWMSHACWPSMVWQTYDYYFDPTAAYFGVKKACEPLHIQYNALTDSVEVVNHSAGNVAGITATVSVFDLNGKKVRQQKVRLNSTEDTTKAILKLAKLQAQAPSDVWFLRLTLADKRGLISENEYIMGREENNYRALNTLPKTALQQNVKVIGTKAVVTLKNVGKAVAPFLRINLKGADGEQILPVIYSDNYFTLMPGEQKVVTIEWKAEDGRGQSPVIEVTPIN</sequence>
<dbReference type="GO" id="GO:0004553">
    <property type="term" value="F:hydrolase activity, hydrolyzing O-glycosyl compounds"/>
    <property type="evidence" value="ECO:0007669"/>
    <property type="project" value="InterPro"/>
</dbReference>
<dbReference type="Pfam" id="PF00754">
    <property type="entry name" value="F5_F8_type_C"/>
    <property type="match status" value="1"/>
</dbReference>
<keyword evidence="2 5" id="KW-0378">Hydrolase</keyword>
<gene>
    <name evidence="5" type="ORF">SAMN05216462_0970</name>
</gene>
<evidence type="ECO:0000256" key="3">
    <source>
        <dbReference type="ARBA" id="ARBA00023295"/>
    </source>
</evidence>
<accession>A0A1H3ZXK0</accession>
<dbReference type="SUPFAM" id="SSF49303">
    <property type="entry name" value="beta-Galactosidase/glucuronidase domain"/>
    <property type="match status" value="3"/>
</dbReference>
<dbReference type="InterPro" id="IPR041351">
    <property type="entry name" value="Ig_GlcNase"/>
</dbReference>
<dbReference type="PANTHER" id="PTHR43536">
    <property type="entry name" value="MANNOSYLGLYCOPROTEIN ENDO-BETA-MANNOSIDASE"/>
    <property type="match status" value="1"/>
</dbReference>
<dbReference type="Pfam" id="PF18368">
    <property type="entry name" value="Ig_GlcNase"/>
    <property type="match status" value="1"/>
</dbReference>
<proteinExistence type="inferred from homology"/>
<dbReference type="InterPro" id="IPR006102">
    <property type="entry name" value="Ig-like_GH2"/>
</dbReference>
<dbReference type="SUPFAM" id="SSF51445">
    <property type="entry name" value="(Trans)glycosidases"/>
    <property type="match status" value="1"/>
</dbReference>
<keyword evidence="3" id="KW-0326">Glycosidase</keyword>
<evidence type="ECO:0000259" key="4">
    <source>
        <dbReference type="PROSITE" id="PS50022"/>
    </source>
</evidence>
<dbReference type="GO" id="GO:0005975">
    <property type="term" value="P:carbohydrate metabolic process"/>
    <property type="evidence" value="ECO:0007669"/>
    <property type="project" value="InterPro"/>
</dbReference>
<comment type="similarity">
    <text evidence="1">Belongs to the glycosyl hydrolase 2 family.</text>
</comment>
<dbReference type="InterPro" id="IPR000421">
    <property type="entry name" value="FA58C"/>
</dbReference>
<reference evidence="5 6" key="1">
    <citation type="submission" date="2016-10" db="EMBL/GenBank/DDBJ databases">
        <authorList>
            <person name="de Groot N.N."/>
        </authorList>
    </citation>
    <scope>NUCLEOTIDE SEQUENCE [LARGE SCALE GENOMIC DNA]</scope>
    <source>
        <strain evidence="5 6">D31d</strain>
    </source>
</reference>
<protein>
    <submittedName>
        <fullName evidence="5">Glycosyl hydrolases family 2, sugar binding domain</fullName>
    </submittedName>
</protein>
<dbReference type="EMBL" id="FNRF01000002">
    <property type="protein sequence ID" value="SEA28483.1"/>
    <property type="molecule type" value="Genomic_DNA"/>
</dbReference>
<dbReference type="Gene3D" id="2.60.40.10">
    <property type="entry name" value="Immunoglobulins"/>
    <property type="match status" value="2"/>
</dbReference>
<dbReference type="Proteomes" id="UP000182257">
    <property type="component" value="Unassembled WGS sequence"/>
</dbReference>
<dbReference type="Gene3D" id="2.60.120.260">
    <property type="entry name" value="Galactose-binding domain-like"/>
    <property type="match status" value="2"/>
</dbReference>
<dbReference type="InterPro" id="IPR043534">
    <property type="entry name" value="EBDG/EBM"/>
</dbReference>
<dbReference type="Gene3D" id="3.20.20.80">
    <property type="entry name" value="Glycosidases"/>
    <property type="match status" value="1"/>
</dbReference>
<dbReference type="InterPro" id="IPR008979">
    <property type="entry name" value="Galactose-bd-like_sf"/>
</dbReference>
<dbReference type="Pfam" id="PF00703">
    <property type="entry name" value="Glyco_hydro_2"/>
    <property type="match status" value="1"/>
</dbReference>
<dbReference type="InterPro" id="IPR036156">
    <property type="entry name" value="Beta-gal/glucu_dom_sf"/>
</dbReference>
<evidence type="ECO:0000256" key="1">
    <source>
        <dbReference type="ARBA" id="ARBA00007401"/>
    </source>
</evidence>
<dbReference type="PROSITE" id="PS50022">
    <property type="entry name" value="FA58C_3"/>
    <property type="match status" value="1"/>
</dbReference>